<dbReference type="GO" id="GO:0051536">
    <property type="term" value="F:iron-sulfur cluster binding"/>
    <property type="evidence" value="ECO:0007669"/>
    <property type="project" value="InterPro"/>
</dbReference>
<sequence>MNVARLKVVVDGKEREFPAGLSVLQALRALGIEVPTLRHDDRLAPVGQCWSCTVEISAGPGLPFHNRPGCHEPLP</sequence>
<dbReference type="InterPro" id="IPR001041">
    <property type="entry name" value="2Fe-2S_ferredoxin-type"/>
</dbReference>
<dbReference type="CDD" id="cd00207">
    <property type="entry name" value="fer2"/>
    <property type="match status" value="1"/>
</dbReference>
<accession>A0A286CYL5</accession>
<dbReference type="Gene3D" id="3.10.20.740">
    <property type="match status" value="1"/>
</dbReference>
<dbReference type="EMBL" id="OCND01000001">
    <property type="protein sequence ID" value="SOD51503.1"/>
    <property type="molecule type" value="Genomic_DNA"/>
</dbReference>
<gene>
    <name evidence="1" type="ORF">SAMN06296416_101655</name>
</gene>
<dbReference type="Proteomes" id="UP000219374">
    <property type="component" value="Unassembled WGS sequence"/>
</dbReference>
<dbReference type="OrthoDB" id="9810782at2"/>
<dbReference type="SUPFAM" id="SSF54292">
    <property type="entry name" value="2Fe-2S ferredoxin-like"/>
    <property type="match status" value="1"/>
</dbReference>
<dbReference type="Pfam" id="PF13510">
    <property type="entry name" value="Fer2_4"/>
    <property type="match status" value="1"/>
</dbReference>
<evidence type="ECO:0000313" key="1">
    <source>
        <dbReference type="EMBL" id="SOD51503.1"/>
    </source>
</evidence>
<organism evidence="1 2">
    <name type="scientific">Pseudoxanthomonas wuyuanensis</name>
    <dbReference type="NCBI Taxonomy" id="1073196"/>
    <lineage>
        <taxon>Bacteria</taxon>
        <taxon>Pseudomonadati</taxon>
        <taxon>Pseudomonadota</taxon>
        <taxon>Gammaproteobacteria</taxon>
        <taxon>Lysobacterales</taxon>
        <taxon>Lysobacteraceae</taxon>
        <taxon>Pseudoxanthomonas</taxon>
    </lineage>
</organism>
<name>A0A286CYL5_9GAMM</name>
<keyword evidence="2" id="KW-1185">Reference proteome</keyword>
<dbReference type="InterPro" id="IPR036010">
    <property type="entry name" value="2Fe-2S_ferredoxin-like_sf"/>
</dbReference>
<protein>
    <submittedName>
        <fullName evidence="1">2Fe-2S iron-sulfur cluster binding domain-containing protein</fullName>
    </submittedName>
</protein>
<reference evidence="1 2" key="1">
    <citation type="submission" date="2017-09" db="EMBL/GenBank/DDBJ databases">
        <authorList>
            <person name="Ehlers B."/>
            <person name="Leendertz F.H."/>
        </authorList>
    </citation>
    <scope>NUCLEOTIDE SEQUENCE [LARGE SCALE GENOMIC DNA]</scope>
    <source>
        <strain evidence="1 2">CGMCC 1.10978</strain>
    </source>
</reference>
<evidence type="ECO:0000313" key="2">
    <source>
        <dbReference type="Proteomes" id="UP000219374"/>
    </source>
</evidence>
<proteinExistence type="predicted"/>
<dbReference type="AlphaFoldDB" id="A0A286CYL5"/>
<dbReference type="RefSeq" id="WP_097120418.1">
    <property type="nucleotide sequence ID" value="NZ_OCND01000001.1"/>
</dbReference>